<evidence type="ECO:0000313" key="14">
    <source>
        <dbReference type="EMBL" id="PZM12537.1"/>
    </source>
</evidence>
<feature type="binding site" evidence="9">
    <location>
        <position position="308"/>
    </location>
    <ligand>
        <name>FAD</name>
        <dbReference type="ChEBI" id="CHEBI:57692"/>
    </ligand>
</feature>
<keyword evidence="7 11" id="KW-0676">Redox-active center</keyword>
<dbReference type="NCBIfam" id="NF004992">
    <property type="entry name" value="PRK06370.1-4"/>
    <property type="match status" value="1"/>
</dbReference>
<evidence type="ECO:0000256" key="8">
    <source>
        <dbReference type="PIRSR" id="PIRSR000350-2"/>
    </source>
</evidence>
<feature type="binding site" evidence="9">
    <location>
        <position position="51"/>
    </location>
    <ligand>
        <name>FAD</name>
        <dbReference type="ChEBI" id="CHEBI:57692"/>
    </ligand>
</feature>
<dbReference type="PROSITE" id="PS00076">
    <property type="entry name" value="PYRIDINE_REDOX_1"/>
    <property type="match status" value="1"/>
</dbReference>
<feature type="binding site" evidence="9">
    <location>
        <position position="267"/>
    </location>
    <ligand>
        <name>NAD(+)</name>
        <dbReference type="ChEBI" id="CHEBI:57540"/>
    </ligand>
</feature>
<dbReference type="Pfam" id="PF02852">
    <property type="entry name" value="Pyr_redox_dim"/>
    <property type="match status" value="1"/>
</dbReference>
<protein>
    <submittedName>
        <fullName evidence="14">Mercuric reductase</fullName>
        <ecNumber evidence="14">1.16.1.1</ecNumber>
    </submittedName>
</protein>
<dbReference type="PANTHER" id="PTHR43014">
    <property type="entry name" value="MERCURIC REDUCTASE"/>
    <property type="match status" value="1"/>
</dbReference>
<evidence type="ECO:0000256" key="4">
    <source>
        <dbReference type="ARBA" id="ARBA00022857"/>
    </source>
</evidence>
<evidence type="ECO:0000256" key="6">
    <source>
        <dbReference type="ARBA" id="ARBA00023157"/>
    </source>
</evidence>
<dbReference type="AlphaFoldDB" id="A0A2W4CHL0"/>
<dbReference type="InterPro" id="IPR004099">
    <property type="entry name" value="Pyr_nucl-diS_OxRdtase_dimer"/>
</dbReference>
<dbReference type="SUPFAM" id="SSF51905">
    <property type="entry name" value="FAD/NAD(P)-binding domain"/>
    <property type="match status" value="1"/>
</dbReference>
<dbReference type="GO" id="GO:0003955">
    <property type="term" value="F:NAD(P)H dehydrogenase (quinone) activity"/>
    <property type="evidence" value="ECO:0007669"/>
    <property type="project" value="TreeGrafter"/>
</dbReference>
<organism evidence="14 15">
    <name type="scientific">Rhizobium tubonense</name>
    <dbReference type="NCBI Taxonomy" id="484088"/>
    <lineage>
        <taxon>Bacteria</taxon>
        <taxon>Pseudomonadati</taxon>
        <taxon>Pseudomonadota</taxon>
        <taxon>Alphaproteobacteria</taxon>
        <taxon>Hyphomicrobiales</taxon>
        <taxon>Rhizobiaceae</taxon>
        <taxon>Rhizobium/Agrobacterium group</taxon>
        <taxon>Rhizobium</taxon>
    </lineage>
</organism>
<evidence type="ECO:0000259" key="13">
    <source>
        <dbReference type="Pfam" id="PF07992"/>
    </source>
</evidence>
<keyword evidence="3 9" id="KW-0274">FAD</keyword>
<reference evidence="14 15" key="1">
    <citation type="journal article" date="2018" name="Sci. Rep.">
        <title>Rhizobium tumorigenes sp. nov., a novel plant tumorigenic bacterium isolated from cane gall tumors on thornless blackberry.</title>
        <authorList>
            <person name="Kuzmanovi N."/>
            <person name="Smalla K."/>
            <person name="Gronow S."/>
            <person name="PuBawska J."/>
        </authorList>
    </citation>
    <scope>NUCLEOTIDE SEQUENCE [LARGE SCALE GENOMIC DNA]</scope>
    <source>
        <strain evidence="14 15">CCBAU 85046</strain>
    </source>
</reference>
<dbReference type="InterPro" id="IPR016156">
    <property type="entry name" value="FAD/NAD-linked_Rdtase_dimer_sf"/>
</dbReference>
<dbReference type="GO" id="GO:0050660">
    <property type="term" value="F:flavin adenine dinucleotide binding"/>
    <property type="evidence" value="ECO:0007669"/>
    <property type="project" value="TreeGrafter"/>
</dbReference>
<feature type="binding site" evidence="9">
    <location>
        <position position="200"/>
    </location>
    <ligand>
        <name>NAD(+)</name>
        <dbReference type="ChEBI" id="CHEBI:57540"/>
    </ligand>
</feature>
<evidence type="ECO:0000256" key="5">
    <source>
        <dbReference type="ARBA" id="ARBA00023002"/>
    </source>
</evidence>
<dbReference type="InterPro" id="IPR036188">
    <property type="entry name" value="FAD/NAD-bd_sf"/>
</dbReference>
<proteinExistence type="inferred from homology"/>
<comment type="cofactor">
    <cofactor evidence="9">
        <name>FAD</name>
        <dbReference type="ChEBI" id="CHEBI:57692"/>
    </cofactor>
    <text evidence="9">Binds 1 FAD per subunit.</text>
</comment>
<gene>
    <name evidence="14" type="ORF">CPY51_17350</name>
</gene>
<keyword evidence="6" id="KW-1015">Disulfide bond</keyword>
<keyword evidence="4" id="KW-0521">NADP</keyword>
<dbReference type="GO" id="GO:0016152">
    <property type="term" value="F:mercury (II) reductase (NADP+) activity"/>
    <property type="evidence" value="ECO:0007669"/>
    <property type="project" value="UniProtKB-EC"/>
</dbReference>
<dbReference type="InterPro" id="IPR023753">
    <property type="entry name" value="FAD/NAD-binding_dom"/>
</dbReference>
<dbReference type="PANTHER" id="PTHR43014:SF2">
    <property type="entry name" value="MERCURIC REDUCTASE"/>
    <property type="match status" value="1"/>
</dbReference>
<name>A0A2W4CHL0_9HYPH</name>
<dbReference type="OrthoDB" id="9776382at2"/>
<accession>A0A2W4CHL0</accession>
<evidence type="ECO:0000256" key="3">
    <source>
        <dbReference type="ARBA" id="ARBA00022827"/>
    </source>
</evidence>
<keyword evidence="9" id="KW-0520">NAD</keyword>
<keyword evidence="15" id="KW-1185">Reference proteome</keyword>
<dbReference type="Pfam" id="PF07992">
    <property type="entry name" value="Pyr_redox_2"/>
    <property type="match status" value="1"/>
</dbReference>
<dbReference type="Gene3D" id="3.30.390.30">
    <property type="match status" value="1"/>
</dbReference>
<evidence type="ECO:0000256" key="7">
    <source>
        <dbReference type="ARBA" id="ARBA00023284"/>
    </source>
</evidence>
<comment type="similarity">
    <text evidence="1 11">Belongs to the class-I pyridine nucleotide-disulfide oxidoreductase family.</text>
</comment>
<dbReference type="InterPro" id="IPR012999">
    <property type="entry name" value="Pyr_OxRdtase_I_AS"/>
</dbReference>
<dbReference type="PIRSF" id="PIRSF000350">
    <property type="entry name" value="Mercury_reductase_MerA"/>
    <property type="match status" value="1"/>
</dbReference>
<dbReference type="PRINTS" id="PR00411">
    <property type="entry name" value="PNDRDTASEI"/>
</dbReference>
<dbReference type="PRINTS" id="PR00368">
    <property type="entry name" value="FADPNR"/>
</dbReference>
<sequence>MARAFDAIIVGGGQAGPSLAGRLAATGRTVALIERKFLGGTCVNVGCMPTKTMVASAYAAHMARRASDYGVTIGGAVGIDMVAVKARKDKVTLDSRHGLETWLGSMEYCTLLFGHARFVSAHEIEVDGERLAAKQIFLNVGGRASIPDIAGLGGIPYLVNSSILELDTVPRHLVVIGGSYIGLEFGQMFRRFGATVTVIERNSRLIHKEDEDVSEAVRDILAREGIDIRLDAEDLALEKRHEGIAVRISAGGHRSEVVGSHLLLACGRRPNTDDLGLEKAGVETDERGYIKVDDRLRTNVDGIWALGDCNGKGAFTHTAYNDFEIVAGNLLDGEDRRVSDRYPAYALYTDPPLGRIGMTEEQVRQSGRKALIGTRPMTRVGRAVEKGETLGFMKILADAETEELLGASILGVGGDEAVHSIVDAIYAKATVTTLKRAVHIHPTVAELIPTVLSEMKPLAG</sequence>
<feature type="binding site" evidence="9">
    <location>
        <begin position="177"/>
        <end position="184"/>
    </location>
    <ligand>
        <name>NAD(+)</name>
        <dbReference type="ChEBI" id="CHEBI:57540"/>
    </ligand>
</feature>
<feature type="disulfide bond" description="Redox-active" evidence="10">
    <location>
        <begin position="42"/>
        <end position="47"/>
    </location>
</feature>
<dbReference type="EMBL" id="PCDP01000037">
    <property type="protein sequence ID" value="PZM12537.1"/>
    <property type="molecule type" value="Genomic_DNA"/>
</dbReference>
<comment type="caution">
    <text evidence="14">The sequence shown here is derived from an EMBL/GenBank/DDBJ whole genome shotgun (WGS) entry which is preliminary data.</text>
</comment>
<feature type="active site" description="Proton acceptor" evidence="8">
    <location>
        <position position="441"/>
    </location>
</feature>
<dbReference type="RefSeq" id="WP_111161493.1">
    <property type="nucleotide sequence ID" value="NZ_PCDP01000037.1"/>
</dbReference>
<dbReference type="EC" id="1.16.1.1" evidence="14"/>
<dbReference type="Proteomes" id="UP000248925">
    <property type="component" value="Unassembled WGS sequence"/>
</dbReference>
<keyword evidence="2 11" id="KW-0285">Flavoprotein</keyword>
<evidence type="ECO:0000256" key="10">
    <source>
        <dbReference type="PIRSR" id="PIRSR000350-4"/>
    </source>
</evidence>
<dbReference type="GO" id="GO:0016668">
    <property type="term" value="F:oxidoreductase activity, acting on a sulfur group of donors, NAD(P) as acceptor"/>
    <property type="evidence" value="ECO:0007669"/>
    <property type="project" value="InterPro"/>
</dbReference>
<evidence type="ECO:0000313" key="15">
    <source>
        <dbReference type="Proteomes" id="UP000248925"/>
    </source>
</evidence>
<evidence type="ECO:0000256" key="1">
    <source>
        <dbReference type="ARBA" id="ARBA00007532"/>
    </source>
</evidence>
<evidence type="ECO:0000256" key="9">
    <source>
        <dbReference type="PIRSR" id="PIRSR000350-3"/>
    </source>
</evidence>
<evidence type="ECO:0000256" key="11">
    <source>
        <dbReference type="RuleBase" id="RU003691"/>
    </source>
</evidence>
<evidence type="ECO:0000256" key="2">
    <source>
        <dbReference type="ARBA" id="ARBA00022630"/>
    </source>
</evidence>
<dbReference type="SUPFAM" id="SSF55424">
    <property type="entry name" value="FAD/NAD-linked reductases, dimerisation (C-terminal) domain"/>
    <property type="match status" value="1"/>
</dbReference>
<feature type="domain" description="FAD/NAD(P)-binding" evidence="13">
    <location>
        <begin position="6"/>
        <end position="320"/>
    </location>
</feature>
<dbReference type="InterPro" id="IPR001100">
    <property type="entry name" value="Pyr_nuc-diS_OxRdtase"/>
</dbReference>
<evidence type="ECO:0000259" key="12">
    <source>
        <dbReference type="Pfam" id="PF02852"/>
    </source>
</evidence>
<feature type="domain" description="Pyridine nucleotide-disulphide oxidoreductase dimerisation" evidence="12">
    <location>
        <begin position="345"/>
        <end position="449"/>
    </location>
</feature>
<keyword evidence="9" id="KW-0547">Nucleotide-binding</keyword>
<dbReference type="Gene3D" id="3.50.50.60">
    <property type="entry name" value="FAD/NAD(P)-binding domain"/>
    <property type="match status" value="2"/>
</dbReference>
<keyword evidence="5 11" id="KW-0560">Oxidoreductase</keyword>